<evidence type="ECO:0000256" key="5">
    <source>
        <dbReference type="ARBA" id="ARBA00022824"/>
    </source>
</evidence>
<evidence type="ECO:0000313" key="12">
    <source>
        <dbReference type="Proteomes" id="UP001150062"/>
    </source>
</evidence>
<evidence type="ECO:0000256" key="4">
    <source>
        <dbReference type="ARBA" id="ARBA00012723"/>
    </source>
</evidence>
<feature type="signal peptide" evidence="9">
    <location>
        <begin position="1"/>
        <end position="20"/>
    </location>
</feature>
<dbReference type="CDD" id="cd02995">
    <property type="entry name" value="PDI_a_PDI_a'_C"/>
    <property type="match status" value="1"/>
</dbReference>
<comment type="caution">
    <text evidence="11">The sequence shown here is derived from an EMBL/GenBank/DDBJ whole genome shotgun (WGS) entry which is preliminary data.</text>
</comment>
<proteinExistence type="inferred from homology"/>
<evidence type="ECO:0000256" key="2">
    <source>
        <dbReference type="ARBA" id="ARBA00004319"/>
    </source>
</evidence>
<evidence type="ECO:0000256" key="7">
    <source>
        <dbReference type="ARBA" id="ARBA00023284"/>
    </source>
</evidence>
<dbReference type="Pfam" id="PF00085">
    <property type="entry name" value="Thioredoxin"/>
    <property type="match status" value="1"/>
</dbReference>
<feature type="domain" description="Thioredoxin" evidence="10">
    <location>
        <begin position="342"/>
        <end position="469"/>
    </location>
</feature>
<keyword evidence="7" id="KW-0676">Redox-active center</keyword>
<comment type="subcellular location">
    <subcellularLocation>
        <location evidence="2">Endoplasmic reticulum lumen</location>
    </subcellularLocation>
</comment>
<dbReference type="Gene3D" id="3.40.30.10">
    <property type="entry name" value="Glutaredoxin"/>
    <property type="match status" value="4"/>
</dbReference>
<organism evidence="11 12">
    <name type="scientific">Anaeramoeba flamelloides</name>
    <dbReference type="NCBI Taxonomy" id="1746091"/>
    <lineage>
        <taxon>Eukaryota</taxon>
        <taxon>Metamonada</taxon>
        <taxon>Anaeramoebidae</taxon>
        <taxon>Anaeramoeba</taxon>
    </lineage>
</organism>
<dbReference type="InterPro" id="IPR013766">
    <property type="entry name" value="Thioredoxin_domain"/>
</dbReference>
<evidence type="ECO:0000256" key="1">
    <source>
        <dbReference type="ARBA" id="ARBA00001182"/>
    </source>
</evidence>
<keyword evidence="12" id="KW-1185">Reference proteome</keyword>
<dbReference type="PANTHER" id="PTHR18929:SF132">
    <property type="entry name" value="PROTEIN DISULFIDE-ISOMERASE A3"/>
    <property type="match status" value="1"/>
</dbReference>
<evidence type="ECO:0000256" key="3">
    <source>
        <dbReference type="ARBA" id="ARBA00006347"/>
    </source>
</evidence>
<comment type="catalytic activity">
    <reaction evidence="1">
        <text>Catalyzes the rearrangement of -S-S- bonds in proteins.</text>
        <dbReference type="EC" id="5.3.4.1"/>
    </reaction>
</comment>
<name>A0ABQ8ZDJ2_9EUKA</name>
<keyword evidence="6 11" id="KW-0413">Isomerase</keyword>
<comment type="similarity">
    <text evidence="3">Belongs to the protein disulfide isomerase family.</text>
</comment>
<dbReference type="EMBL" id="JAOAOG010000016">
    <property type="protein sequence ID" value="KAJ6254934.1"/>
    <property type="molecule type" value="Genomic_DNA"/>
</dbReference>
<evidence type="ECO:0000256" key="6">
    <source>
        <dbReference type="ARBA" id="ARBA00023235"/>
    </source>
</evidence>
<keyword evidence="5" id="KW-0256">Endoplasmic reticulum</keyword>
<reference evidence="11" key="1">
    <citation type="submission" date="2022-08" db="EMBL/GenBank/DDBJ databases">
        <title>Novel sulfate-reducing endosymbionts in the free-living metamonad Anaeramoeba.</title>
        <authorList>
            <person name="Jerlstrom-Hultqvist J."/>
            <person name="Cepicka I."/>
            <person name="Gallot-Lavallee L."/>
            <person name="Salas-Leiva D."/>
            <person name="Curtis B.A."/>
            <person name="Zahonova K."/>
            <person name="Pipaliya S."/>
            <person name="Dacks J."/>
            <person name="Roger A.J."/>
        </authorList>
    </citation>
    <scope>NUCLEOTIDE SEQUENCE</scope>
    <source>
        <strain evidence="11">Schooner1</strain>
    </source>
</reference>
<dbReference type="Proteomes" id="UP001150062">
    <property type="component" value="Unassembled WGS sequence"/>
</dbReference>
<gene>
    <name evidence="11" type="ORF">M0813_11984</name>
</gene>
<dbReference type="GO" id="GO:0016853">
    <property type="term" value="F:isomerase activity"/>
    <property type="evidence" value="ECO:0007669"/>
    <property type="project" value="UniProtKB-KW"/>
</dbReference>
<feature type="region of interest" description="Disordered" evidence="8">
    <location>
        <begin position="481"/>
        <end position="525"/>
    </location>
</feature>
<protein>
    <recommendedName>
        <fullName evidence="4">protein disulfide-isomerase</fullName>
        <ecNumber evidence="4">5.3.4.1</ecNumber>
    </recommendedName>
</protein>
<evidence type="ECO:0000256" key="8">
    <source>
        <dbReference type="SAM" id="MobiDB-lite"/>
    </source>
</evidence>
<evidence type="ECO:0000256" key="9">
    <source>
        <dbReference type="SAM" id="SignalP"/>
    </source>
</evidence>
<feature type="chain" id="PRO_5047443877" description="protein disulfide-isomerase" evidence="9">
    <location>
        <begin position="21"/>
        <end position="525"/>
    </location>
</feature>
<dbReference type="Pfam" id="PF13848">
    <property type="entry name" value="Thioredoxin_6"/>
    <property type="match status" value="1"/>
</dbReference>
<evidence type="ECO:0000259" key="10">
    <source>
        <dbReference type="PROSITE" id="PS51352"/>
    </source>
</evidence>
<dbReference type="PANTHER" id="PTHR18929">
    <property type="entry name" value="PROTEIN DISULFIDE ISOMERASE"/>
    <property type="match status" value="1"/>
</dbReference>
<accession>A0ABQ8ZDJ2</accession>
<evidence type="ECO:0000313" key="11">
    <source>
        <dbReference type="EMBL" id="KAJ6254934.1"/>
    </source>
</evidence>
<dbReference type="EC" id="5.3.4.1" evidence="4"/>
<dbReference type="InterPro" id="IPR036249">
    <property type="entry name" value="Thioredoxin-like_sf"/>
</dbReference>
<keyword evidence="9" id="KW-0732">Signal</keyword>
<dbReference type="SUPFAM" id="SSF52833">
    <property type="entry name" value="Thioredoxin-like"/>
    <property type="match status" value="4"/>
</dbReference>
<dbReference type="PROSITE" id="PS51352">
    <property type="entry name" value="THIOREDOXIN_2"/>
    <property type="match status" value="1"/>
</dbReference>
<sequence>MKIFLFTVLILFAYCQESEINETVETVEENEYQFFTRLANKSDVTTMIQEKKSFVLGLFAEFSEKSLEFSQQFDSVAKSLKDREEYEFIRFEFHKEDIDLAKTLGFLNLPGVMTIKNGQPDEEFSGEAEDFEIWIKKKFLAPITFIESDKEIEEFKNNYEVVAFAEISDDMKIVDLFENIAKSELKKSIVFVGKGGRKSNRLTIFRKADKSETKYKGNFEEKEIIEWLENNRIPFIQKISFENFKDYYVKQQLVGYLFIDFNKEKEEQPSVDLISQLNKDFYGKVSFVWAYSKDLSAFAERHSITGFPGIVLIDNVQKDHYKYEGEFKKKDIKNWLNDYFNGKIEKTIKKQPIPESNDEVIKTVVYDNWEEIVNDPENDVLMLIYADWCKHCKELKPKYKKLAEKLQDSTGLIFAEIDGDKNDIKIDITLRGYPTIMLFPAKNKKDYLLYEEESRSIESLSEFLNDNCKTAEIIIKEVDENEKEEDKKDKKDKKEKEDKKDKKEKEDKKDKKEKEEDKKKTIKEL</sequence>